<dbReference type="InterPro" id="IPR011047">
    <property type="entry name" value="Quinoprotein_ADH-like_sf"/>
</dbReference>
<feature type="non-terminal residue" evidence="1">
    <location>
        <position position="1"/>
    </location>
</feature>
<organism evidence="1">
    <name type="scientific">marine sediment metagenome</name>
    <dbReference type="NCBI Taxonomy" id="412755"/>
    <lineage>
        <taxon>unclassified sequences</taxon>
        <taxon>metagenomes</taxon>
        <taxon>ecological metagenomes</taxon>
    </lineage>
</organism>
<dbReference type="PANTHER" id="PTHR34512:SF30">
    <property type="entry name" value="OUTER MEMBRANE PROTEIN ASSEMBLY FACTOR BAMB"/>
    <property type="match status" value="1"/>
</dbReference>
<comment type="caution">
    <text evidence="1">The sequence shown here is derived from an EMBL/GenBank/DDBJ whole genome shotgun (WGS) entry which is preliminary data.</text>
</comment>
<proteinExistence type="predicted"/>
<dbReference type="InterPro" id="IPR015943">
    <property type="entry name" value="WD40/YVTN_repeat-like_dom_sf"/>
</dbReference>
<sequence>MGIRPDGHGNVTETHVAWHTTKGCSYVPSPIVGGRGKYFLIVSDSGIASCFEAATGERHWMQRIGPHYSASLVEADGLVHFLSDEGITKIVRPGEQFELVAENALGEKCYASPAISQGQIFIRSEKHLYCIARDGR</sequence>
<name>A0A0F9A4L2_9ZZZZ</name>
<dbReference type="PANTHER" id="PTHR34512">
    <property type="entry name" value="CELL SURFACE PROTEIN"/>
    <property type="match status" value="1"/>
</dbReference>
<accession>A0A0F9A4L2</accession>
<gene>
    <name evidence="1" type="ORF">LCGC14_2892960</name>
</gene>
<dbReference type="AlphaFoldDB" id="A0A0F9A4L2"/>
<dbReference type="EMBL" id="LAZR01056751">
    <property type="protein sequence ID" value="KKK73524.1"/>
    <property type="molecule type" value="Genomic_DNA"/>
</dbReference>
<evidence type="ECO:0000313" key="1">
    <source>
        <dbReference type="EMBL" id="KKK73524.1"/>
    </source>
</evidence>
<protein>
    <submittedName>
        <fullName evidence="1">Uncharacterized protein</fullName>
    </submittedName>
</protein>
<reference evidence="1" key="1">
    <citation type="journal article" date="2015" name="Nature">
        <title>Complex archaea that bridge the gap between prokaryotes and eukaryotes.</title>
        <authorList>
            <person name="Spang A."/>
            <person name="Saw J.H."/>
            <person name="Jorgensen S.L."/>
            <person name="Zaremba-Niedzwiedzka K."/>
            <person name="Martijn J."/>
            <person name="Lind A.E."/>
            <person name="van Eijk R."/>
            <person name="Schleper C."/>
            <person name="Guy L."/>
            <person name="Ettema T.J."/>
        </authorList>
    </citation>
    <scope>NUCLEOTIDE SEQUENCE</scope>
</reference>
<dbReference type="SUPFAM" id="SSF50998">
    <property type="entry name" value="Quinoprotein alcohol dehydrogenase-like"/>
    <property type="match status" value="1"/>
</dbReference>
<dbReference type="Gene3D" id="2.130.10.10">
    <property type="entry name" value="YVTN repeat-like/Quinoprotein amine dehydrogenase"/>
    <property type="match status" value="1"/>
</dbReference>